<dbReference type="InterPro" id="IPR003593">
    <property type="entry name" value="AAA+_ATPase"/>
</dbReference>
<keyword evidence="2" id="KW-0547">Nucleotide-binding</keyword>
<dbReference type="GO" id="GO:1902495">
    <property type="term" value="C:transmembrane transporter complex"/>
    <property type="evidence" value="ECO:0007669"/>
    <property type="project" value="UniProtKB-ARBA"/>
</dbReference>
<dbReference type="PANTHER" id="PTHR24220:SF689">
    <property type="entry name" value="LIPOPROTEIN-RELEASING SYSTEM ATP-BINDING PROTEIN LOLD"/>
    <property type="match status" value="1"/>
</dbReference>
<dbReference type="InterPro" id="IPR017871">
    <property type="entry name" value="ABC_transporter-like_CS"/>
</dbReference>
<comment type="caution">
    <text evidence="6">The sequence shown here is derived from an EMBL/GenBank/DDBJ whole genome shotgun (WGS) entry which is preliminary data.</text>
</comment>
<evidence type="ECO:0000256" key="1">
    <source>
        <dbReference type="ARBA" id="ARBA00022448"/>
    </source>
</evidence>
<dbReference type="GO" id="GO:0005886">
    <property type="term" value="C:plasma membrane"/>
    <property type="evidence" value="ECO:0007669"/>
    <property type="project" value="TreeGrafter"/>
</dbReference>
<dbReference type="InterPro" id="IPR027417">
    <property type="entry name" value="P-loop_NTPase"/>
</dbReference>
<keyword evidence="3 6" id="KW-0067">ATP-binding</keyword>
<dbReference type="PROSITE" id="PS50893">
    <property type="entry name" value="ABC_TRANSPORTER_2"/>
    <property type="match status" value="1"/>
</dbReference>
<reference evidence="6" key="1">
    <citation type="journal article" date="2021" name="PeerJ">
        <title>Extensive microbial diversity within the chicken gut microbiome revealed by metagenomics and culture.</title>
        <authorList>
            <person name="Gilroy R."/>
            <person name="Ravi A."/>
            <person name="Getino M."/>
            <person name="Pursley I."/>
            <person name="Horton D.L."/>
            <person name="Alikhan N.F."/>
            <person name="Baker D."/>
            <person name="Gharbi K."/>
            <person name="Hall N."/>
            <person name="Watson M."/>
            <person name="Adriaenssens E.M."/>
            <person name="Foster-Nyarko E."/>
            <person name="Jarju S."/>
            <person name="Secka A."/>
            <person name="Antonio M."/>
            <person name="Oren A."/>
            <person name="Chaudhuri R.R."/>
            <person name="La Ragione R."/>
            <person name="Hildebrand F."/>
            <person name="Pallen M.J."/>
        </authorList>
    </citation>
    <scope>NUCLEOTIDE SEQUENCE</scope>
    <source>
        <strain evidence="6">687</strain>
    </source>
</reference>
<protein>
    <submittedName>
        <fullName evidence="6">ABC transporter ATP-binding protein</fullName>
    </submittedName>
</protein>
<gene>
    <name evidence="6" type="ORF">IAA31_03785</name>
</gene>
<dbReference type="FunFam" id="3.40.50.300:FF:000032">
    <property type="entry name" value="Export ABC transporter ATP-binding protein"/>
    <property type="match status" value="1"/>
</dbReference>
<dbReference type="Proteomes" id="UP000824150">
    <property type="component" value="Unassembled WGS sequence"/>
</dbReference>
<sequence length="233" mass="25484">MTPILQAIELTRTFHEGAIATPVLKGLTMAIPDHKLTAIIGKSGSGKSTLLHILGTLDTPSSGQLLFKDIDVLKLSDKAKAQLRATHLGFVYQFHHLLMDFSALENVALPLLIAKVPRDTAYARATEYLEKVGLQDKRHARPSELSGGQRQRVAIARALCPQPDLILADEPTGNLDEENAATVFALFEKLVRSEERAVVMVTHDLSLARRCDTIFALENGSGHFIEDKTCPAL</sequence>
<evidence type="ECO:0000256" key="3">
    <source>
        <dbReference type="ARBA" id="ARBA00022840"/>
    </source>
</evidence>
<evidence type="ECO:0000313" key="6">
    <source>
        <dbReference type="EMBL" id="MBU3826593.1"/>
    </source>
</evidence>
<dbReference type="Gene3D" id="3.40.50.300">
    <property type="entry name" value="P-loop containing nucleotide triphosphate hydrolases"/>
    <property type="match status" value="1"/>
</dbReference>
<dbReference type="CDD" id="cd03255">
    <property type="entry name" value="ABC_MJ0796_LolCDE_FtsE"/>
    <property type="match status" value="1"/>
</dbReference>
<dbReference type="AlphaFoldDB" id="A0A9E2NRX9"/>
<evidence type="ECO:0000313" key="7">
    <source>
        <dbReference type="Proteomes" id="UP000824150"/>
    </source>
</evidence>
<dbReference type="InterPro" id="IPR015854">
    <property type="entry name" value="ABC_transpr_LolD-like"/>
</dbReference>
<evidence type="ECO:0000256" key="2">
    <source>
        <dbReference type="ARBA" id="ARBA00022741"/>
    </source>
</evidence>
<keyword evidence="1" id="KW-0813">Transport</keyword>
<reference evidence="6" key="2">
    <citation type="submission" date="2021-04" db="EMBL/GenBank/DDBJ databases">
        <authorList>
            <person name="Gilroy R."/>
        </authorList>
    </citation>
    <scope>NUCLEOTIDE SEQUENCE</scope>
    <source>
        <strain evidence="6">687</strain>
    </source>
</reference>
<dbReference type="PROSITE" id="PS00211">
    <property type="entry name" value="ABC_TRANSPORTER_1"/>
    <property type="match status" value="1"/>
</dbReference>
<dbReference type="SMART" id="SM00382">
    <property type="entry name" value="AAA"/>
    <property type="match status" value="1"/>
</dbReference>
<name>A0A9E2NRX9_9GAMM</name>
<dbReference type="InterPro" id="IPR017911">
    <property type="entry name" value="MacB-like_ATP-bd"/>
</dbReference>
<feature type="domain" description="ABC transporter" evidence="5">
    <location>
        <begin position="5"/>
        <end position="233"/>
    </location>
</feature>
<dbReference type="GO" id="GO:0005524">
    <property type="term" value="F:ATP binding"/>
    <property type="evidence" value="ECO:0007669"/>
    <property type="project" value="UniProtKB-KW"/>
</dbReference>
<evidence type="ECO:0000259" key="5">
    <source>
        <dbReference type="PROSITE" id="PS50893"/>
    </source>
</evidence>
<dbReference type="InterPro" id="IPR003439">
    <property type="entry name" value="ABC_transporter-like_ATP-bd"/>
</dbReference>
<dbReference type="GO" id="GO:0022857">
    <property type="term" value="F:transmembrane transporter activity"/>
    <property type="evidence" value="ECO:0007669"/>
    <property type="project" value="TreeGrafter"/>
</dbReference>
<evidence type="ECO:0000256" key="4">
    <source>
        <dbReference type="ARBA" id="ARBA00038388"/>
    </source>
</evidence>
<dbReference type="Pfam" id="PF00005">
    <property type="entry name" value="ABC_tran"/>
    <property type="match status" value="1"/>
</dbReference>
<comment type="similarity">
    <text evidence="4">Belongs to the ABC transporter superfamily. Macrolide exporter (TC 3.A.1.122) family.</text>
</comment>
<accession>A0A9E2NRX9</accession>
<organism evidence="6 7">
    <name type="scientific">Candidatus Anaerobiospirillum merdipullorum</name>
    <dbReference type="NCBI Taxonomy" id="2838450"/>
    <lineage>
        <taxon>Bacteria</taxon>
        <taxon>Pseudomonadati</taxon>
        <taxon>Pseudomonadota</taxon>
        <taxon>Gammaproteobacteria</taxon>
        <taxon>Aeromonadales</taxon>
        <taxon>Succinivibrionaceae</taxon>
        <taxon>Anaerobiospirillum</taxon>
    </lineage>
</organism>
<dbReference type="SUPFAM" id="SSF52540">
    <property type="entry name" value="P-loop containing nucleoside triphosphate hydrolases"/>
    <property type="match status" value="1"/>
</dbReference>
<dbReference type="EMBL" id="JAHLFG010000039">
    <property type="protein sequence ID" value="MBU3826593.1"/>
    <property type="molecule type" value="Genomic_DNA"/>
</dbReference>
<dbReference type="PANTHER" id="PTHR24220">
    <property type="entry name" value="IMPORT ATP-BINDING PROTEIN"/>
    <property type="match status" value="1"/>
</dbReference>
<proteinExistence type="inferred from homology"/>
<dbReference type="GO" id="GO:0016887">
    <property type="term" value="F:ATP hydrolysis activity"/>
    <property type="evidence" value="ECO:0007669"/>
    <property type="project" value="InterPro"/>
</dbReference>